<feature type="transmembrane region" description="Helical" evidence="2">
    <location>
        <begin position="38"/>
        <end position="63"/>
    </location>
</feature>
<keyword evidence="4" id="KW-1185">Reference proteome</keyword>
<organism evidence="3 4">
    <name type="scientific">Rickenella mellea</name>
    <dbReference type="NCBI Taxonomy" id="50990"/>
    <lineage>
        <taxon>Eukaryota</taxon>
        <taxon>Fungi</taxon>
        <taxon>Dikarya</taxon>
        <taxon>Basidiomycota</taxon>
        <taxon>Agaricomycotina</taxon>
        <taxon>Agaricomycetes</taxon>
        <taxon>Hymenochaetales</taxon>
        <taxon>Rickenellaceae</taxon>
        <taxon>Rickenella</taxon>
    </lineage>
</organism>
<feature type="region of interest" description="Disordered" evidence="1">
    <location>
        <begin position="82"/>
        <end position="229"/>
    </location>
</feature>
<dbReference type="Proteomes" id="UP000294933">
    <property type="component" value="Unassembled WGS sequence"/>
</dbReference>
<evidence type="ECO:0000256" key="1">
    <source>
        <dbReference type="SAM" id="MobiDB-lite"/>
    </source>
</evidence>
<dbReference type="OrthoDB" id="3363417at2759"/>
<evidence type="ECO:0000313" key="3">
    <source>
        <dbReference type="EMBL" id="TDL25918.1"/>
    </source>
</evidence>
<accession>A0A4Y7QFD2</accession>
<dbReference type="EMBL" id="ML170162">
    <property type="protein sequence ID" value="TDL25918.1"/>
    <property type="molecule type" value="Genomic_DNA"/>
</dbReference>
<evidence type="ECO:0000256" key="2">
    <source>
        <dbReference type="SAM" id="Phobius"/>
    </source>
</evidence>
<protein>
    <submittedName>
        <fullName evidence="3">Uncharacterized protein</fullName>
    </submittedName>
</protein>
<proteinExistence type="predicted"/>
<reference evidence="3 4" key="1">
    <citation type="submission" date="2018-06" db="EMBL/GenBank/DDBJ databases">
        <title>A transcriptomic atlas of mushroom development highlights an independent origin of complex multicellularity.</title>
        <authorList>
            <consortium name="DOE Joint Genome Institute"/>
            <person name="Krizsan K."/>
            <person name="Almasi E."/>
            <person name="Merenyi Z."/>
            <person name="Sahu N."/>
            <person name="Viragh M."/>
            <person name="Koszo T."/>
            <person name="Mondo S."/>
            <person name="Kiss B."/>
            <person name="Balint B."/>
            <person name="Kues U."/>
            <person name="Barry K."/>
            <person name="Hegedus J.C."/>
            <person name="Henrissat B."/>
            <person name="Johnson J."/>
            <person name="Lipzen A."/>
            <person name="Ohm R."/>
            <person name="Nagy I."/>
            <person name="Pangilinan J."/>
            <person name="Yan J."/>
            <person name="Xiong Y."/>
            <person name="Grigoriev I.V."/>
            <person name="Hibbett D.S."/>
            <person name="Nagy L.G."/>
        </authorList>
    </citation>
    <scope>NUCLEOTIDE SEQUENCE [LARGE SCALE GENOMIC DNA]</scope>
    <source>
        <strain evidence="3 4">SZMC22713</strain>
    </source>
</reference>
<feature type="compositionally biased region" description="Basic and acidic residues" evidence="1">
    <location>
        <begin position="84"/>
        <end position="94"/>
    </location>
</feature>
<sequence>MSDGELHPVLKNANAASLPRQLWDWYISYLWSPRPDSWVYSIANTFRVLAVVLIAPFALLTLLDVTSYVIARTLGVIDSTKASTSDKRVHDNGRAVDGIPQSAPPSISADESDNKRTTSHGQTIAVTDTSARSERDSPPAYFFSPSEERTLKISGAGVFSPAVSRPSSPPTERRQRAQQDDSSAPSTTSSSPTDDGSYIMLGRDLSFGESSSFVRRRTGGESLEDSTQK</sequence>
<keyword evidence="2" id="KW-1133">Transmembrane helix</keyword>
<gene>
    <name evidence="3" type="ORF">BD410DRAFT_783907</name>
</gene>
<keyword evidence="2" id="KW-0812">Transmembrane</keyword>
<dbReference type="STRING" id="50990.A0A4Y7QFD2"/>
<feature type="compositionally biased region" description="Low complexity" evidence="1">
    <location>
        <begin position="180"/>
        <end position="197"/>
    </location>
</feature>
<feature type="compositionally biased region" description="Polar residues" evidence="1">
    <location>
        <begin position="119"/>
        <end position="130"/>
    </location>
</feature>
<dbReference type="AlphaFoldDB" id="A0A4Y7QFD2"/>
<name>A0A4Y7QFD2_9AGAM</name>
<keyword evidence="2" id="KW-0472">Membrane</keyword>
<dbReference type="VEuPathDB" id="FungiDB:BD410DRAFT_783907"/>
<evidence type="ECO:0000313" key="4">
    <source>
        <dbReference type="Proteomes" id="UP000294933"/>
    </source>
</evidence>